<feature type="transmembrane region" description="Helical" evidence="8">
    <location>
        <begin position="6"/>
        <end position="23"/>
    </location>
</feature>
<dbReference type="Gene3D" id="3.30.240.20">
    <property type="entry name" value="bsu07140 like domains"/>
    <property type="match status" value="2"/>
</dbReference>
<dbReference type="PANTHER" id="PTHR34582">
    <property type="entry name" value="UPF0702 TRANSMEMBRANE PROTEIN YCAP"/>
    <property type="match status" value="1"/>
</dbReference>
<evidence type="ECO:0000256" key="4">
    <source>
        <dbReference type="ARBA" id="ARBA00022692"/>
    </source>
</evidence>
<keyword evidence="5 8" id="KW-1133">Transmembrane helix</keyword>
<comment type="subcellular location">
    <subcellularLocation>
        <location evidence="1">Cell membrane</location>
        <topology evidence="1">Multi-pass membrane protein</topology>
    </subcellularLocation>
</comment>
<reference evidence="10 11" key="1">
    <citation type="submission" date="2016-02" db="EMBL/GenBank/DDBJ databases">
        <title>Genome sequence of Clostridium thermobutyricum DSM 4928.</title>
        <authorList>
            <person name="Poehlein A."/>
            <person name="Daniel R."/>
        </authorList>
    </citation>
    <scope>NUCLEOTIDE SEQUENCE [LARGE SCALE GENOMIC DNA]</scope>
    <source>
        <strain evidence="10 11">DSM 4928</strain>
    </source>
</reference>
<keyword evidence="3" id="KW-1003">Cell membrane</keyword>
<evidence type="ECO:0000256" key="2">
    <source>
        <dbReference type="ARBA" id="ARBA00006448"/>
    </source>
</evidence>
<dbReference type="Pfam" id="PF04239">
    <property type="entry name" value="DUF421"/>
    <property type="match status" value="2"/>
</dbReference>
<feature type="transmembrane region" description="Helical" evidence="8">
    <location>
        <begin position="54"/>
        <end position="73"/>
    </location>
</feature>
<gene>
    <name evidence="10" type="ORF">CLTHE_10020</name>
</gene>
<accession>A0A1V4SWL5</accession>
<name>A0A1V4SWL5_9CLOT</name>
<comment type="caution">
    <text evidence="10">The sequence shown here is derived from an EMBL/GenBank/DDBJ whole genome shotgun (WGS) entry which is preliminary data.</text>
</comment>
<feature type="domain" description="YetF C-terminal" evidence="9">
    <location>
        <begin position="325"/>
        <end position="369"/>
    </location>
</feature>
<feature type="region of interest" description="Disordered" evidence="7">
    <location>
        <begin position="145"/>
        <end position="321"/>
    </location>
</feature>
<dbReference type="Proteomes" id="UP000191448">
    <property type="component" value="Unassembled WGS sequence"/>
</dbReference>
<evidence type="ECO:0000256" key="7">
    <source>
        <dbReference type="SAM" id="MobiDB-lite"/>
    </source>
</evidence>
<dbReference type="PANTHER" id="PTHR34582:SF6">
    <property type="entry name" value="UPF0702 TRANSMEMBRANE PROTEIN YCAP"/>
    <property type="match status" value="1"/>
</dbReference>
<dbReference type="GO" id="GO:0005886">
    <property type="term" value="C:plasma membrane"/>
    <property type="evidence" value="ECO:0007669"/>
    <property type="project" value="UniProtKB-SubCell"/>
</dbReference>
<feature type="domain" description="YetF C-terminal" evidence="9">
    <location>
        <begin position="79"/>
        <end position="148"/>
    </location>
</feature>
<evidence type="ECO:0000259" key="9">
    <source>
        <dbReference type="Pfam" id="PF04239"/>
    </source>
</evidence>
<sequence>MLILLARTVILYFLVILVMRLMGKRQIGELQPYEFVITIMISDLALLPMQDVKLPLLLGIVPILTLLLLKLGLSQLQLKSQFARKIIDGEPTILIYNSKIQYKNLKNQQINLDELMEELRLAGYFDLEEIQYAILENNGDISILPNQAQSSQGSGSSQNSGSQSSGNQASSSQNSSNQASGSQNSSTQASETQNSSNQASGSQNSSNQASDSQNSSTQASGTQNSSNQTSGSQDSGTQASDSQNSSNQASGSQNSSNQTSSSQNSGTKGSRYKKPKTKKSKSKKTGTKNTKPQNSGSQSSSSQSSSSQNTGSQTMSENSNSNKLLLPKILVCDGKINKNSLTKVNHDTEWVTNKLKEYGIDDMKKVLIAFFDTQGNFKYQLFDNYTKENTQNEK</sequence>
<protein>
    <recommendedName>
        <fullName evidence="9">YetF C-terminal domain-containing protein</fullName>
    </recommendedName>
</protein>
<dbReference type="InterPro" id="IPR007353">
    <property type="entry name" value="DUF421"/>
</dbReference>
<dbReference type="EMBL" id="LTAY01000027">
    <property type="protein sequence ID" value="OPX48889.1"/>
    <property type="molecule type" value="Genomic_DNA"/>
</dbReference>
<evidence type="ECO:0000313" key="11">
    <source>
        <dbReference type="Proteomes" id="UP000191448"/>
    </source>
</evidence>
<dbReference type="AlphaFoldDB" id="A0A1V4SWL5"/>
<evidence type="ECO:0000256" key="6">
    <source>
        <dbReference type="ARBA" id="ARBA00023136"/>
    </source>
</evidence>
<dbReference type="InterPro" id="IPR023090">
    <property type="entry name" value="UPF0702_alpha/beta_dom_sf"/>
</dbReference>
<keyword evidence="6 8" id="KW-0472">Membrane</keyword>
<evidence type="ECO:0000313" key="10">
    <source>
        <dbReference type="EMBL" id="OPX48889.1"/>
    </source>
</evidence>
<evidence type="ECO:0000256" key="8">
    <source>
        <dbReference type="SAM" id="Phobius"/>
    </source>
</evidence>
<comment type="similarity">
    <text evidence="2">Belongs to the UPF0702 family.</text>
</comment>
<feature type="compositionally biased region" description="Basic residues" evidence="7">
    <location>
        <begin position="270"/>
        <end position="286"/>
    </location>
</feature>
<evidence type="ECO:0000256" key="3">
    <source>
        <dbReference type="ARBA" id="ARBA00022475"/>
    </source>
</evidence>
<proteinExistence type="inferred from homology"/>
<evidence type="ECO:0000256" key="5">
    <source>
        <dbReference type="ARBA" id="ARBA00022989"/>
    </source>
</evidence>
<evidence type="ECO:0000256" key="1">
    <source>
        <dbReference type="ARBA" id="ARBA00004651"/>
    </source>
</evidence>
<feature type="compositionally biased region" description="Low complexity" evidence="7">
    <location>
        <begin position="287"/>
        <end position="314"/>
    </location>
</feature>
<feature type="compositionally biased region" description="Low complexity" evidence="7">
    <location>
        <begin position="146"/>
        <end position="269"/>
    </location>
</feature>
<organism evidence="10 11">
    <name type="scientific">Clostridium thermobutyricum DSM 4928</name>
    <dbReference type="NCBI Taxonomy" id="1121339"/>
    <lineage>
        <taxon>Bacteria</taxon>
        <taxon>Bacillati</taxon>
        <taxon>Bacillota</taxon>
        <taxon>Clostridia</taxon>
        <taxon>Eubacteriales</taxon>
        <taxon>Clostridiaceae</taxon>
        <taxon>Clostridium</taxon>
    </lineage>
</organism>
<keyword evidence="4 8" id="KW-0812">Transmembrane</keyword>